<dbReference type="Gene3D" id="3.40.532.10">
    <property type="entry name" value="Peptidase C12, ubiquitin carboxyl-terminal hydrolase"/>
    <property type="match status" value="1"/>
</dbReference>
<comment type="caution">
    <text evidence="11">The sequence shown here is derived from an EMBL/GenBank/DDBJ whole genome shotgun (WGS) entry which is preliminary data.</text>
</comment>
<name>A0A9N8Z256_9GLOM</name>
<accession>A0A9N8Z256</accession>
<sequence>MSARTHEPRLQEHLEGGPWALIESDPGVFTSLLQGLGVKDTQVVDVYWELDDKNEWESVGKVYGLIFLFKLSMEIDKSGEEFDDDVELLQVYFANQVIDNACATQALLNIVLNCNQIELGNDLNQFKEFTRDFKPPLKGLAMTNTNKFRENHNRFVRFEEDLDLIEMEKPKKKSKGGNAEEYWEAENDDVFHYIGYVPVNGSVFELDGLARNPRKIGVIEGDDWIEVVKDSIRKRLERYQSEGIEYNLMAVVHDLEVYNREKACEKIIIKRTLDRRLVELDPNWRALNNINQVSRETPLIQNLELKMLKKPRVAAEIEEIKSMKEVNELLERRNLITQQIRQAIINEKQARESKEQAEAENKRRKFNYVPFIQEFLKILDERDELDDLLDQYNFMQGKKSRDYLLASNNAVST</sequence>
<reference evidence="11" key="1">
    <citation type="submission" date="2021-06" db="EMBL/GenBank/DDBJ databases">
        <authorList>
            <person name="Kallberg Y."/>
            <person name="Tangrot J."/>
            <person name="Rosling A."/>
        </authorList>
    </citation>
    <scope>NUCLEOTIDE SEQUENCE</scope>
    <source>
        <strain evidence="11">FL130A</strain>
    </source>
</reference>
<evidence type="ECO:0000313" key="12">
    <source>
        <dbReference type="Proteomes" id="UP000789508"/>
    </source>
</evidence>
<feature type="active site" description="Nucleophile" evidence="8">
    <location>
        <position position="102"/>
    </location>
</feature>
<keyword evidence="6 8" id="KW-0378">Hydrolase</keyword>
<dbReference type="GO" id="GO:0006511">
    <property type="term" value="P:ubiquitin-dependent protein catabolic process"/>
    <property type="evidence" value="ECO:0007669"/>
    <property type="project" value="UniProtKB-UniRule"/>
</dbReference>
<organism evidence="11 12">
    <name type="scientific">Ambispora leptoticha</name>
    <dbReference type="NCBI Taxonomy" id="144679"/>
    <lineage>
        <taxon>Eukaryota</taxon>
        <taxon>Fungi</taxon>
        <taxon>Fungi incertae sedis</taxon>
        <taxon>Mucoromycota</taxon>
        <taxon>Glomeromycotina</taxon>
        <taxon>Glomeromycetes</taxon>
        <taxon>Archaeosporales</taxon>
        <taxon>Ambisporaceae</taxon>
        <taxon>Ambispora</taxon>
    </lineage>
</organism>
<evidence type="ECO:0000256" key="2">
    <source>
        <dbReference type="ARBA" id="ARBA00009326"/>
    </source>
</evidence>
<comment type="catalytic activity">
    <reaction evidence="1 8">
        <text>Thiol-dependent hydrolysis of ester, thioester, amide, peptide and isopeptide bonds formed by the C-terminal Gly of ubiquitin (a 76-residue protein attached to proteins as an intracellular targeting signal).</text>
        <dbReference type="EC" id="3.4.19.12"/>
    </reaction>
</comment>
<evidence type="ECO:0000256" key="4">
    <source>
        <dbReference type="ARBA" id="ARBA00022670"/>
    </source>
</evidence>
<dbReference type="Gene3D" id="1.20.58.860">
    <property type="match status" value="1"/>
</dbReference>
<dbReference type="PROSITE" id="PS52049">
    <property type="entry name" value="ULD"/>
    <property type="match status" value="1"/>
</dbReference>
<comment type="similarity">
    <text evidence="2 8">Belongs to the peptidase C12 family.</text>
</comment>
<evidence type="ECO:0000256" key="5">
    <source>
        <dbReference type="ARBA" id="ARBA00022786"/>
    </source>
</evidence>
<dbReference type="InterPro" id="IPR036959">
    <property type="entry name" value="Peptidase_C12_UCH_sf"/>
</dbReference>
<evidence type="ECO:0000256" key="8">
    <source>
        <dbReference type="PROSITE-ProRule" id="PRU01393"/>
    </source>
</evidence>
<feature type="active site" description="Proton donor" evidence="8">
    <location>
        <position position="192"/>
    </location>
</feature>
<dbReference type="AlphaFoldDB" id="A0A9N8Z256"/>
<dbReference type="PANTHER" id="PTHR10589">
    <property type="entry name" value="UBIQUITIN CARBOXYL-TERMINAL HYDROLASE"/>
    <property type="match status" value="1"/>
</dbReference>
<protein>
    <recommendedName>
        <fullName evidence="3 8">ubiquitinyl hydrolase 1</fullName>
        <ecNumber evidence="3 8">3.4.19.12</ecNumber>
    </recommendedName>
</protein>
<dbReference type="InterPro" id="IPR041507">
    <property type="entry name" value="UCH_C"/>
</dbReference>
<keyword evidence="4 8" id="KW-0645">Protease</keyword>
<dbReference type="GO" id="GO:0016579">
    <property type="term" value="P:protein deubiquitination"/>
    <property type="evidence" value="ECO:0007669"/>
    <property type="project" value="TreeGrafter"/>
</dbReference>
<evidence type="ECO:0000256" key="9">
    <source>
        <dbReference type="SAM" id="Coils"/>
    </source>
</evidence>
<dbReference type="PROSITE" id="PS52048">
    <property type="entry name" value="UCH_DOMAIN"/>
    <property type="match status" value="1"/>
</dbReference>
<dbReference type="EMBL" id="CAJVPS010000194">
    <property type="protein sequence ID" value="CAG8463390.1"/>
    <property type="molecule type" value="Genomic_DNA"/>
</dbReference>
<dbReference type="Pfam" id="PF01088">
    <property type="entry name" value="Peptidase_C12"/>
    <property type="match status" value="1"/>
</dbReference>
<dbReference type="InterPro" id="IPR001578">
    <property type="entry name" value="Peptidase_C12_UCH"/>
</dbReference>
<feature type="domain" description="UCH catalytic" evidence="10">
    <location>
        <begin position="18"/>
        <end position="253"/>
    </location>
</feature>
<feature type="site" description="Important for enzyme activity" evidence="8">
    <location>
        <position position="207"/>
    </location>
</feature>
<gene>
    <name evidence="11" type="ORF">ALEPTO_LOCUS1655</name>
</gene>
<dbReference type="InterPro" id="IPR038765">
    <property type="entry name" value="Papain-like_cys_pep_sf"/>
</dbReference>
<dbReference type="SUPFAM" id="SSF54001">
    <property type="entry name" value="Cysteine proteinases"/>
    <property type="match status" value="1"/>
</dbReference>
<evidence type="ECO:0000256" key="7">
    <source>
        <dbReference type="ARBA" id="ARBA00022807"/>
    </source>
</evidence>
<proteinExistence type="inferred from homology"/>
<evidence type="ECO:0000313" key="11">
    <source>
        <dbReference type="EMBL" id="CAG8463390.1"/>
    </source>
</evidence>
<dbReference type="Proteomes" id="UP000789508">
    <property type="component" value="Unassembled WGS sequence"/>
</dbReference>
<keyword evidence="7 8" id="KW-0788">Thiol protease</keyword>
<evidence type="ECO:0000256" key="6">
    <source>
        <dbReference type="ARBA" id="ARBA00022801"/>
    </source>
</evidence>
<dbReference type="OrthoDB" id="1924260at2759"/>
<dbReference type="PANTHER" id="PTHR10589:SF16">
    <property type="entry name" value="UBIQUITIN CARBOXYL-TERMINAL HYDROLASE ISOZYME L5"/>
    <property type="match status" value="1"/>
</dbReference>
<keyword evidence="5 8" id="KW-0833">Ubl conjugation pathway</keyword>
<feature type="coiled-coil region" evidence="9">
    <location>
        <begin position="313"/>
        <end position="365"/>
    </location>
</feature>
<dbReference type="Pfam" id="PF18031">
    <property type="entry name" value="UCH_C"/>
    <property type="match status" value="1"/>
</dbReference>
<evidence type="ECO:0000256" key="3">
    <source>
        <dbReference type="ARBA" id="ARBA00012759"/>
    </source>
</evidence>
<dbReference type="EC" id="3.4.19.12" evidence="3 8"/>
<dbReference type="GO" id="GO:0005737">
    <property type="term" value="C:cytoplasm"/>
    <property type="evidence" value="ECO:0007669"/>
    <property type="project" value="TreeGrafter"/>
</dbReference>
<keyword evidence="9" id="KW-0175">Coiled coil</keyword>
<dbReference type="GO" id="GO:0004843">
    <property type="term" value="F:cysteine-type deubiquitinase activity"/>
    <property type="evidence" value="ECO:0007669"/>
    <property type="project" value="UniProtKB-UniRule"/>
</dbReference>
<keyword evidence="12" id="KW-1185">Reference proteome</keyword>
<feature type="site" description="Transition state stabilizer" evidence="8">
    <location>
        <position position="96"/>
    </location>
</feature>
<evidence type="ECO:0000259" key="10">
    <source>
        <dbReference type="PROSITE" id="PS52048"/>
    </source>
</evidence>
<evidence type="ECO:0000256" key="1">
    <source>
        <dbReference type="ARBA" id="ARBA00000707"/>
    </source>
</evidence>